<name>A0ABU0MQV7_9PROT</name>
<comment type="subcellular location">
    <subcellularLocation>
        <location evidence="1">Secreted</location>
    </subcellularLocation>
</comment>
<sequence>MLGIPLFRASPLTRHCCRIGVDATIGGVFLQTRSGWGHMTTMIGTAGADTLTGTAERDYIVGMAGDDVLVSGAGADWIEGGAGADRFVFKQGDGWDSIGDFKSSEGDRLDLRAWTGIHGINDLTIATGEDGDAILVFSNNDTLRLEGVKPAELTPGNFQFAPQPAASWEATLRVMGTPVSPPDGTGPTTLAPVLLWGAYATGGNVDPAVTVDWGDGTVEPRTLLSDWPTGIGHAYSPPEAASNLWGSITFDGPDGTMTETMNLVSAQSTNGEVLTGGGDHNALFGNHGNDTLIGGDSGDGLFGGNGNDRLEGGSGKDMLIGGTGADIFVFRQGDGADRIDDFNFSDGDRLDAGGRAYSVSYQDWTVRGWYSATVDFGGGDSVVITGNYGSGLGAVTVSNSWFV</sequence>
<proteinExistence type="predicted"/>
<dbReference type="InterPro" id="IPR011049">
    <property type="entry name" value="Serralysin-like_metalloprot_C"/>
</dbReference>
<accession>A0ABU0MQV7</accession>
<evidence type="ECO:0000256" key="1">
    <source>
        <dbReference type="ARBA" id="ARBA00004613"/>
    </source>
</evidence>
<dbReference type="PROSITE" id="PS00330">
    <property type="entry name" value="HEMOLYSIN_CALCIUM"/>
    <property type="match status" value="3"/>
</dbReference>
<evidence type="ECO:0000313" key="4">
    <source>
        <dbReference type="Proteomes" id="UP001244552"/>
    </source>
</evidence>
<dbReference type="Gene3D" id="2.150.10.10">
    <property type="entry name" value="Serralysin-like metalloprotease, C-terminal"/>
    <property type="match status" value="2"/>
</dbReference>
<keyword evidence="4" id="KW-1185">Reference proteome</keyword>
<keyword evidence="2" id="KW-0964">Secreted</keyword>
<dbReference type="RefSeq" id="WP_209987774.1">
    <property type="nucleotide sequence ID" value="NZ_JAUSVU010000020.1"/>
</dbReference>
<reference evidence="3 4" key="1">
    <citation type="submission" date="2023-07" db="EMBL/GenBank/DDBJ databases">
        <title>Genomic Encyclopedia of Type Strains, Phase IV (KMG-IV): sequencing the most valuable type-strain genomes for metagenomic binning, comparative biology and taxonomic classification.</title>
        <authorList>
            <person name="Goeker M."/>
        </authorList>
    </citation>
    <scope>NUCLEOTIDE SEQUENCE [LARGE SCALE GENOMIC DNA]</scope>
    <source>
        <strain evidence="3 4">DSM 19922</strain>
    </source>
</reference>
<organism evidence="3 4">
    <name type="scientific">Azospirillum picis</name>
    <dbReference type="NCBI Taxonomy" id="488438"/>
    <lineage>
        <taxon>Bacteria</taxon>
        <taxon>Pseudomonadati</taxon>
        <taxon>Pseudomonadota</taxon>
        <taxon>Alphaproteobacteria</taxon>
        <taxon>Rhodospirillales</taxon>
        <taxon>Azospirillaceae</taxon>
        <taxon>Azospirillum</taxon>
    </lineage>
</organism>
<dbReference type="Proteomes" id="UP001244552">
    <property type="component" value="Unassembled WGS sequence"/>
</dbReference>
<dbReference type="PANTHER" id="PTHR38340:SF1">
    <property type="entry name" value="S-LAYER PROTEIN"/>
    <property type="match status" value="1"/>
</dbReference>
<protein>
    <submittedName>
        <fullName evidence="3">Ca2+-binding RTX toxin-like protein</fullName>
    </submittedName>
</protein>
<dbReference type="PANTHER" id="PTHR38340">
    <property type="entry name" value="S-LAYER PROTEIN"/>
    <property type="match status" value="1"/>
</dbReference>
<dbReference type="SUPFAM" id="SSF51120">
    <property type="entry name" value="beta-Roll"/>
    <property type="match status" value="2"/>
</dbReference>
<dbReference type="PRINTS" id="PR00313">
    <property type="entry name" value="CABNDNGRPT"/>
</dbReference>
<dbReference type="EMBL" id="JAUSVU010000020">
    <property type="protein sequence ID" value="MDQ0535806.1"/>
    <property type="molecule type" value="Genomic_DNA"/>
</dbReference>
<gene>
    <name evidence="3" type="ORF">QO018_004690</name>
</gene>
<evidence type="ECO:0000313" key="3">
    <source>
        <dbReference type="EMBL" id="MDQ0535806.1"/>
    </source>
</evidence>
<dbReference type="InterPro" id="IPR050557">
    <property type="entry name" value="RTX_toxin/Mannuronan_C5-epim"/>
</dbReference>
<evidence type="ECO:0000256" key="2">
    <source>
        <dbReference type="ARBA" id="ARBA00022525"/>
    </source>
</evidence>
<comment type="caution">
    <text evidence="3">The sequence shown here is derived from an EMBL/GenBank/DDBJ whole genome shotgun (WGS) entry which is preliminary data.</text>
</comment>
<dbReference type="InterPro" id="IPR018511">
    <property type="entry name" value="Hemolysin-typ_Ca-bd_CS"/>
</dbReference>
<dbReference type="InterPro" id="IPR001343">
    <property type="entry name" value="Hemolysn_Ca-bd"/>
</dbReference>
<dbReference type="Pfam" id="PF00353">
    <property type="entry name" value="HemolysinCabind"/>
    <property type="match status" value="3"/>
</dbReference>